<evidence type="ECO:0000313" key="2">
    <source>
        <dbReference type="Proteomes" id="UP001595462"/>
    </source>
</evidence>
<name>A0ABV7ETW5_9GAMM</name>
<protein>
    <recommendedName>
        <fullName evidence="3">Glycosyl transferase family 2</fullName>
    </recommendedName>
</protein>
<keyword evidence="2" id="KW-1185">Reference proteome</keyword>
<comment type="caution">
    <text evidence="1">The sequence shown here is derived from an EMBL/GenBank/DDBJ whole genome shotgun (WGS) entry which is preliminary data.</text>
</comment>
<evidence type="ECO:0000313" key="1">
    <source>
        <dbReference type="EMBL" id="MFC3104820.1"/>
    </source>
</evidence>
<gene>
    <name evidence="1" type="ORF">ACFOSU_13135</name>
</gene>
<proteinExistence type="predicted"/>
<reference evidence="2" key="1">
    <citation type="journal article" date="2019" name="Int. J. Syst. Evol. Microbiol.">
        <title>The Global Catalogue of Microorganisms (GCM) 10K type strain sequencing project: providing services to taxonomists for standard genome sequencing and annotation.</title>
        <authorList>
            <consortium name="The Broad Institute Genomics Platform"/>
            <consortium name="The Broad Institute Genome Sequencing Center for Infectious Disease"/>
            <person name="Wu L."/>
            <person name="Ma J."/>
        </authorList>
    </citation>
    <scope>NUCLEOTIDE SEQUENCE [LARGE SCALE GENOMIC DNA]</scope>
    <source>
        <strain evidence="2">KCTC 52640</strain>
    </source>
</reference>
<evidence type="ECO:0008006" key="3">
    <source>
        <dbReference type="Google" id="ProtNLM"/>
    </source>
</evidence>
<organism evidence="1 2">
    <name type="scientific">Salinisphaera aquimarina</name>
    <dbReference type="NCBI Taxonomy" id="2094031"/>
    <lineage>
        <taxon>Bacteria</taxon>
        <taxon>Pseudomonadati</taxon>
        <taxon>Pseudomonadota</taxon>
        <taxon>Gammaproteobacteria</taxon>
        <taxon>Salinisphaerales</taxon>
        <taxon>Salinisphaeraceae</taxon>
        <taxon>Salinisphaera</taxon>
    </lineage>
</organism>
<dbReference type="EMBL" id="JBHRSS010000006">
    <property type="protein sequence ID" value="MFC3104820.1"/>
    <property type="molecule type" value="Genomic_DNA"/>
</dbReference>
<dbReference type="RefSeq" id="WP_380690332.1">
    <property type="nucleotide sequence ID" value="NZ_JBHRSS010000006.1"/>
</dbReference>
<sequence>MSDSLLTHVHVVSCVGVDTEYSHLPHFLAHYRSLGVPVRNMHITLNTDDANSPNLQRAEALLDEHGVAAPTIWIAPYTSESMWARRRAVQQGQVPADHWVISADVDELHEYPAPLADFLEHCDARRVNCVQGVFIDRLAPDGHLVPVREDEPIQATFPIQADVQCRIAQQGENHNWHGTVKLMAMKGSILPTRGGHHPEDGPEPIRYLYGRQLAAFPYIGQAWFRFLIPLRVHHFKWTGSMADTLRRRLATPGVSVAGAEYGQKLLDYIETHGRIRPKDVAIRSPSWLTDRFWRQRTAGLSALNALHWYAGRSRGVAGRLKKRFSR</sequence>
<dbReference type="Proteomes" id="UP001595462">
    <property type="component" value="Unassembled WGS sequence"/>
</dbReference>
<accession>A0ABV7ETW5</accession>